<keyword evidence="1" id="KW-0472">Membrane</keyword>
<dbReference type="EMBL" id="UINC01006758">
    <property type="protein sequence ID" value="SVA29456.1"/>
    <property type="molecule type" value="Genomic_DNA"/>
</dbReference>
<accession>A0A381UMS9</accession>
<evidence type="ECO:0000256" key="1">
    <source>
        <dbReference type="SAM" id="Phobius"/>
    </source>
</evidence>
<gene>
    <name evidence="2" type="ORF">METZ01_LOCUS82310</name>
</gene>
<protein>
    <submittedName>
        <fullName evidence="2">Uncharacterized protein</fullName>
    </submittedName>
</protein>
<organism evidence="2">
    <name type="scientific">marine metagenome</name>
    <dbReference type="NCBI Taxonomy" id="408172"/>
    <lineage>
        <taxon>unclassified sequences</taxon>
        <taxon>metagenomes</taxon>
        <taxon>ecological metagenomes</taxon>
    </lineage>
</organism>
<keyword evidence="1" id="KW-0812">Transmembrane</keyword>
<name>A0A381UMS9_9ZZZZ</name>
<sequence length="145" mass="16212">VFKTYKTFFILVCLVGSMFNCIFANYAFKKKVKSICVAYRVPVDAKNMEFGDKLFSLSLKSKRNDFEMVMLVGFASAGQAVSHQKSLNLANAYLPETIIVQVNVPISKGETMILEATCKAEKAIELAEGRLDSSDFMQQLNMETL</sequence>
<proteinExistence type="predicted"/>
<feature type="transmembrane region" description="Helical" evidence="1">
    <location>
        <begin position="7"/>
        <end position="28"/>
    </location>
</feature>
<dbReference type="AlphaFoldDB" id="A0A381UMS9"/>
<evidence type="ECO:0000313" key="2">
    <source>
        <dbReference type="EMBL" id="SVA29456.1"/>
    </source>
</evidence>
<keyword evidence="1" id="KW-1133">Transmembrane helix</keyword>
<feature type="non-terminal residue" evidence="2">
    <location>
        <position position="1"/>
    </location>
</feature>
<reference evidence="2" key="1">
    <citation type="submission" date="2018-05" db="EMBL/GenBank/DDBJ databases">
        <authorList>
            <person name="Lanie J.A."/>
            <person name="Ng W.-L."/>
            <person name="Kazmierczak K.M."/>
            <person name="Andrzejewski T.M."/>
            <person name="Davidsen T.M."/>
            <person name="Wayne K.J."/>
            <person name="Tettelin H."/>
            <person name="Glass J.I."/>
            <person name="Rusch D."/>
            <person name="Podicherti R."/>
            <person name="Tsui H.-C.T."/>
            <person name="Winkler M.E."/>
        </authorList>
    </citation>
    <scope>NUCLEOTIDE SEQUENCE</scope>
</reference>